<gene>
    <name evidence="1" type="ORF">NEOLEDRAFT_1182881</name>
</gene>
<dbReference type="Proteomes" id="UP000076761">
    <property type="component" value="Unassembled WGS sequence"/>
</dbReference>
<dbReference type="EMBL" id="KV425627">
    <property type="protein sequence ID" value="KZT20054.1"/>
    <property type="molecule type" value="Genomic_DNA"/>
</dbReference>
<evidence type="ECO:0000313" key="2">
    <source>
        <dbReference type="Proteomes" id="UP000076761"/>
    </source>
</evidence>
<name>A0A165NSR5_9AGAM</name>
<reference evidence="1 2" key="1">
    <citation type="journal article" date="2016" name="Mol. Biol. Evol.">
        <title>Comparative Genomics of Early-Diverging Mushroom-Forming Fungi Provides Insights into the Origins of Lignocellulose Decay Capabilities.</title>
        <authorList>
            <person name="Nagy L.G."/>
            <person name="Riley R."/>
            <person name="Tritt A."/>
            <person name="Adam C."/>
            <person name="Daum C."/>
            <person name="Floudas D."/>
            <person name="Sun H."/>
            <person name="Yadav J.S."/>
            <person name="Pangilinan J."/>
            <person name="Larsson K.H."/>
            <person name="Matsuura K."/>
            <person name="Barry K."/>
            <person name="Labutti K."/>
            <person name="Kuo R."/>
            <person name="Ohm R.A."/>
            <person name="Bhattacharya S.S."/>
            <person name="Shirouzu T."/>
            <person name="Yoshinaga Y."/>
            <person name="Martin F.M."/>
            <person name="Grigoriev I.V."/>
            <person name="Hibbett D.S."/>
        </authorList>
    </citation>
    <scope>NUCLEOTIDE SEQUENCE [LARGE SCALE GENOMIC DNA]</scope>
    <source>
        <strain evidence="1 2">HHB14362 ss-1</strain>
    </source>
</reference>
<protein>
    <submittedName>
        <fullName evidence="1">Uncharacterized protein</fullName>
    </submittedName>
</protein>
<evidence type="ECO:0000313" key="1">
    <source>
        <dbReference type="EMBL" id="KZT20054.1"/>
    </source>
</evidence>
<organism evidence="1 2">
    <name type="scientific">Neolentinus lepideus HHB14362 ss-1</name>
    <dbReference type="NCBI Taxonomy" id="1314782"/>
    <lineage>
        <taxon>Eukaryota</taxon>
        <taxon>Fungi</taxon>
        <taxon>Dikarya</taxon>
        <taxon>Basidiomycota</taxon>
        <taxon>Agaricomycotina</taxon>
        <taxon>Agaricomycetes</taxon>
        <taxon>Gloeophyllales</taxon>
        <taxon>Gloeophyllaceae</taxon>
        <taxon>Neolentinus</taxon>
    </lineage>
</organism>
<accession>A0A165NSR5</accession>
<proteinExistence type="predicted"/>
<sequence>MSDAASSLHAAIQEVAGALACHNCEEPAAAYALVSLVPIDGSTVVCAAWEWEDAALCHELLPTSAVLELR</sequence>
<keyword evidence="2" id="KW-1185">Reference proteome</keyword>
<dbReference type="InParanoid" id="A0A165NSR5"/>
<dbReference type="AlphaFoldDB" id="A0A165NSR5"/>